<sequence length="173" mass="19452">MIITGVAGGGKTTLINALRSLGYACVPEAAREIIRDQMTIGGRALHQVDPELFAEIMLSWEVRSYREATQLSGVVLFDRGIPDLIGYHRLIGLSVPPYVIAATNMYRYHTRVFVAPPWPEIYVNDEERTHGFDEVLRTHEAIASAYIEHGYEPIILPKVSVAERVAFVRQYLP</sequence>
<protein>
    <submittedName>
        <fullName evidence="2">Putative ATPase</fullName>
    </submittedName>
</protein>
<evidence type="ECO:0000313" key="3">
    <source>
        <dbReference type="Proteomes" id="UP000295680"/>
    </source>
</evidence>
<name>A0A4R2JBN2_9PSEU</name>
<proteinExistence type="predicted"/>
<dbReference type="EMBL" id="SLWS01000010">
    <property type="protein sequence ID" value="TCO53479.1"/>
    <property type="molecule type" value="Genomic_DNA"/>
</dbReference>
<dbReference type="InterPro" id="IPR038727">
    <property type="entry name" value="NadR/Ttd14_AAA_dom"/>
</dbReference>
<feature type="domain" description="NadR/Ttd14 AAA" evidence="1">
    <location>
        <begin position="2"/>
        <end position="164"/>
    </location>
</feature>
<reference evidence="2 3" key="1">
    <citation type="submission" date="2019-03" db="EMBL/GenBank/DDBJ databases">
        <title>Genomic Encyclopedia of Type Strains, Phase IV (KMG-IV): sequencing the most valuable type-strain genomes for metagenomic binning, comparative biology and taxonomic classification.</title>
        <authorList>
            <person name="Goeker M."/>
        </authorList>
    </citation>
    <scope>NUCLEOTIDE SEQUENCE [LARGE SCALE GENOMIC DNA]</scope>
    <source>
        <strain evidence="2 3">DSM 45934</strain>
    </source>
</reference>
<gene>
    <name evidence="2" type="ORF">EV192_11068</name>
</gene>
<dbReference type="InterPro" id="IPR027417">
    <property type="entry name" value="P-loop_NTPase"/>
</dbReference>
<evidence type="ECO:0000259" key="1">
    <source>
        <dbReference type="Pfam" id="PF13521"/>
    </source>
</evidence>
<dbReference type="SUPFAM" id="SSF52540">
    <property type="entry name" value="P-loop containing nucleoside triphosphate hydrolases"/>
    <property type="match status" value="1"/>
</dbReference>
<organism evidence="2 3">
    <name type="scientific">Actinocrispum wychmicini</name>
    <dbReference type="NCBI Taxonomy" id="1213861"/>
    <lineage>
        <taxon>Bacteria</taxon>
        <taxon>Bacillati</taxon>
        <taxon>Actinomycetota</taxon>
        <taxon>Actinomycetes</taxon>
        <taxon>Pseudonocardiales</taxon>
        <taxon>Pseudonocardiaceae</taxon>
        <taxon>Actinocrispum</taxon>
    </lineage>
</organism>
<evidence type="ECO:0000313" key="2">
    <source>
        <dbReference type="EMBL" id="TCO53479.1"/>
    </source>
</evidence>
<dbReference type="AlphaFoldDB" id="A0A4R2JBN2"/>
<accession>A0A4R2JBN2</accession>
<dbReference type="Pfam" id="PF13521">
    <property type="entry name" value="AAA_28"/>
    <property type="match status" value="1"/>
</dbReference>
<dbReference type="Gene3D" id="3.40.50.300">
    <property type="entry name" value="P-loop containing nucleotide triphosphate hydrolases"/>
    <property type="match status" value="1"/>
</dbReference>
<keyword evidence="3" id="KW-1185">Reference proteome</keyword>
<comment type="caution">
    <text evidence="2">The sequence shown here is derived from an EMBL/GenBank/DDBJ whole genome shotgun (WGS) entry which is preliminary data.</text>
</comment>
<dbReference type="Proteomes" id="UP000295680">
    <property type="component" value="Unassembled WGS sequence"/>
</dbReference>